<sequence length="724" mass="79566">MKSAFVGLVGLAVLLPSAVAVACGGGDESSYDDTAHPDVSHEAFAAGRLGLLRGSLRTRYLVYSWRTMMGIPTTPDEQKHVVEGWRNVIQGAPHQVAEWGSQQWTAARSEVVPQREAARLQFVLENNYAEISRIHADAFVRAASTARVLAKEWKSRPALLEEWVRNQDVVFGECGSLMESTPGIEMGLKPREKKRRQSERAYQEAASLFYCNNFDAAAAAFQAIADASDSPYRALGAYLVARTAVRRALFEQHPESSSYERKVTDADRERFALADQAIAKVLADPKLREVHGPARRLQSLVRTRLDAQAWNCELLTRVLEPGTGSGLSAQLGDLPNESLDGSTCSALPPPAAELVEWFQSMKSFGTEENTRAPLQAAAVAHWRKTAHLPWLVAALMLSRADSPGLPQLLADAEKVPLASSAGLTLAYHSVHLLRERGDLPAARARLDAIPRPPAGEMPYLSALLRMERFDLAQNWEEVLQTTTVEYPQPTGPVIVGLSENAWRLESRLTARKLKAWSETVPQDSALRRRLAWNAFGLACVVGDDETLQAVATSLAGTEPLARAELLAIVGRPTPEERLFDARFLLMGLPAVSARLTYGRDITTSPTYDLTEDIRRGANGWCAVQKEVPVTPPFSFETPEERAAAAAEWKALTEAGGAVAFHSRVALAWAQAHPKDPRSPIALFRAVRASKNGCGQNTPEARKAFSYLHKHYGKTEWAKKVRYVY</sequence>
<name>A0A3A8JHS7_9BACT</name>
<accession>A0A3A8JHS7</accession>
<keyword evidence="3" id="KW-1185">Reference proteome</keyword>
<evidence type="ECO:0000313" key="3">
    <source>
        <dbReference type="Proteomes" id="UP000268094"/>
    </source>
</evidence>
<feature type="chain" id="PRO_5017479422" description="DUF4034 domain-containing protein" evidence="1">
    <location>
        <begin position="23"/>
        <end position="724"/>
    </location>
</feature>
<feature type="signal peptide" evidence="1">
    <location>
        <begin position="1"/>
        <end position="22"/>
    </location>
</feature>
<dbReference type="PROSITE" id="PS51257">
    <property type="entry name" value="PROKAR_LIPOPROTEIN"/>
    <property type="match status" value="1"/>
</dbReference>
<reference evidence="3" key="1">
    <citation type="submission" date="2018-09" db="EMBL/GenBank/DDBJ databases">
        <authorList>
            <person name="Livingstone P.G."/>
            <person name="Whitworth D.E."/>
        </authorList>
    </citation>
    <scope>NUCLEOTIDE SEQUENCE [LARGE SCALE GENOMIC DNA]</scope>
    <source>
        <strain evidence="3">CA054A</strain>
    </source>
</reference>
<protein>
    <recommendedName>
        <fullName evidence="4">DUF4034 domain-containing protein</fullName>
    </recommendedName>
</protein>
<evidence type="ECO:0008006" key="4">
    <source>
        <dbReference type="Google" id="ProtNLM"/>
    </source>
</evidence>
<evidence type="ECO:0000256" key="1">
    <source>
        <dbReference type="SAM" id="SignalP"/>
    </source>
</evidence>
<proteinExistence type="predicted"/>
<evidence type="ECO:0000313" key="2">
    <source>
        <dbReference type="EMBL" id="RKG91874.1"/>
    </source>
</evidence>
<dbReference type="EMBL" id="RAVZ01000037">
    <property type="protein sequence ID" value="RKG91874.1"/>
    <property type="molecule type" value="Genomic_DNA"/>
</dbReference>
<comment type="caution">
    <text evidence="2">The sequence shown here is derived from an EMBL/GenBank/DDBJ whole genome shotgun (WGS) entry which is preliminary data.</text>
</comment>
<dbReference type="AlphaFoldDB" id="A0A3A8JHS7"/>
<gene>
    <name evidence="2" type="ORF">D7V88_08130</name>
</gene>
<organism evidence="2 3">
    <name type="scientific">Corallococcus terminator</name>
    <dbReference type="NCBI Taxonomy" id="2316733"/>
    <lineage>
        <taxon>Bacteria</taxon>
        <taxon>Pseudomonadati</taxon>
        <taxon>Myxococcota</taxon>
        <taxon>Myxococcia</taxon>
        <taxon>Myxococcales</taxon>
        <taxon>Cystobacterineae</taxon>
        <taxon>Myxococcaceae</taxon>
        <taxon>Corallococcus</taxon>
    </lineage>
</organism>
<dbReference type="RefSeq" id="WP_120540035.1">
    <property type="nucleotide sequence ID" value="NZ_RAVZ01000037.1"/>
</dbReference>
<dbReference type="OrthoDB" id="5479238at2"/>
<keyword evidence="1" id="KW-0732">Signal</keyword>
<dbReference type="Proteomes" id="UP000268094">
    <property type="component" value="Unassembled WGS sequence"/>
</dbReference>